<evidence type="ECO:0000313" key="2">
    <source>
        <dbReference type="Proteomes" id="UP000320216"/>
    </source>
</evidence>
<dbReference type="EMBL" id="CP042305">
    <property type="protein sequence ID" value="QDZ14981.1"/>
    <property type="molecule type" value="Genomic_DNA"/>
</dbReference>
<dbReference type="KEGG" id="huw:FPZ11_09580"/>
<reference evidence="1 2" key="1">
    <citation type="submission" date="2019-07" db="EMBL/GenBank/DDBJ databases">
        <title>Full genome sequence of Humibacter sp. WJ7-1.</title>
        <authorList>
            <person name="Im W.-T."/>
        </authorList>
    </citation>
    <scope>NUCLEOTIDE SEQUENCE [LARGE SCALE GENOMIC DNA]</scope>
    <source>
        <strain evidence="1 2">WJ7-1</strain>
    </source>
</reference>
<dbReference type="OrthoDB" id="5123862at2"/>
<evidence type="ECO:0000313" key="1">
    <source>
        <dbReference type="EMBL" id="QDZ14981.1"/>
    </source>
</evidence>
<proteinExistence type="predicted"/>
<dbReference type="Gene3D" id="1.10.10.1150">
    <property type="entry name" value="Coenzyme PQQ synthesis protein D (PqqD)"/>
    <property type="match status" value="1"/>
</dbReference>
<keyword evidence="2" id="KW-1185">Reference proteome</keyword>
<dbReference type="InterPro" id="IPR041881">
    <property type="entry name" value="PqqD_sf"/>
</dbReference>
<dbReference type="RefSeq" id="WP_146320378.1">
    <property type="nucleotide sequence ID" value="NZ_CP042305.1"/>
</dbReference>
<dbReference type="Pfam" id="PF05402">
    <property type="entry name" value="PqqD"/>
    <property type="match status" value="1"/>
</dbReference>
<name>A0A5B8M461_9MICO</name>
<protein>
    <submittedName>
        <fullName evidence="1">PqqD family protein</fullName>
    </submittedName>
</protein>
<organism evidence="1 2">
    <name type="scientific">Humibacter ginsenosidimutans</name>
    <dbReference type="NCBI Taxonomy" id="2599293"/>
    <lineage>
        <taxon>Bacteria</taxon>
        <taxon>Bacillati</taxon>
        <taxon>Actinomycetota</taxon>
        <taxon>Actinomycetes</taxon>
        <taxon>Micrococcales</taxon>
        <taxon>Microbacteriaceae</taxon>
        <taxon>Humibacter</taxon>
    </lineage>
</organism>
<dbReference type="InterPro" id="IPR008792">
    <property type="entry name" value="PQQD"/>
</dbReference>
<dbReference type="AlphaFoldDB" id="A0A5B8M461"/>
<sequence length="101" mass="10941">MTVRYAIRNDLAWIDALDGGRRERTAWVADLATGETFVLNDTAWLIWVLLADGASTVDELRAAADAEGAQDAFDGVEVSEFLDILTRRGLLAVQDEGTATA</sequence>
<accession>A0A5B8M461</accession>
<dbReference type="Proteomes" id="UP000320216">
    <property type="component" value="Chromosome"/>
</dbReference>
<gene>
    <name evidence="1" type="ORF">FPZ11_09580</name>
</gene>